<keyword evidence="4" id="KW-1185">Reference proteome</keyword>
<proteinExistence type="predicted"/>
<dbReference type="STRING" id="747725.A0A162QI68"/>
<keyword evidence="2" id="KW-0472">Membrane</keyword>
<keyword evidence="2" id="KW-1133">Transmembrane helix</keyword>
<comment type="caution">
    <text evidence="3">The sequence shown here is derived from an EMBL/GenBank/DDBJ whole genome shotgun (WGS) entry which is preliminary data.</text>
</comment>
<dbReference type="VEuPathDB" id="FungiDB:MUCCIDRAFT_164188"/>
<evidence type="ECO:0000313" key="3">
    <source>
        <dbReference type="EMBL" id="OAD02250.1"/>
    </source>
</evidence>
<name>A0A162QI68_MUCCL</name>
<gene>
    <name evidence="3" type="ORF">MUCCIDRAFT_164188</name>
</gene>
<reference evidence="3 4" key="1">
    <citation type="submission" date="2015-06" db="EMBL/GenBank/DDBJ databases">
        <title>Expansion of signal transduction pathways in fungi by whole-genome duplication.</title>
        <authorList>
            <consortium name="DOE Joint Genome Institute"/>
            <person name="Corrochano L.M."/>
            <person name="Kuo A."/>
            <person name="Marcet-Houben M."/>
            <person name="Polaino S."/>
            <person name="Salamov A."/>
            <person name="Villalobos J.M."/>
            <person name="Alvarez M.I."/>
            <person name="Avalos J."/>
            <person name="Benito E.P."/>
            <person name="Benoit I."/>
            <person name="Burger G."/>
            <person name="Camino L.P."/>
            <person name="Canovas D."/>
            <person name="Cerda-Olmedo E."/>
            <person name="Cheng J.-F."/>
            <person name="Dominguez A."/>
            <person name="Elias M."/>
            <person name="Eslava A.P."/>
            <person name="Glaser F."/>
            <person name="Grimwood J."/>
            <person name="Gutierrez G."/>
            <person name="Heitman J."/>
            <person name="Henrissat B."/>
            <person name="Iturriaga E.A."/>
            <person name="Lang B.F."/>
            <person name="Lavin J.L."/>
            <person name="Lee S."/>
            <person name="Li W."/>
            <person name="Lindquist E."/>
            <person name="Lopez-Garcia S."/>
            <person name="Luque E.M."/>
            <person name="Marcos A.T."/>
            <person name="Martin J."/>
            <person name="Mccluskey K."/>
            <person name="Medina H.R."/>
            <person name="Miralles-Duran A."/>
            <person name="Miyazaki A."/>
            <person name="Munoz-Torres E."/>
            <person name="Oguiza J.A."/>
            <person name="Ohm R."/>
            <person name="Olmedo M."/>
            <person name="Orejas M."/>
            <person name="Ortiz-Castellanos L."/>
            <person name="Pisabarro A.G."/>
            <person name="Rodriguez-Romero J."/>
            <person name="Ruiz-Herrera J."/>
            <person name="Ruiz-Vazquez R."/>
            <person name="Sanz C."/>
            <person name="Schackwitz W."/>
            <person name="Schmutz J."/>
            <person name="Shahriari M."/>
            <person name="Shelest E."/>
            <person name="Silva-Franco F."/>
            <person name="Soanes D."/>
            <person name="Syed K."/>
            <person name="Tagua V.G."/>
            <person name="Talbot N.J."/>
            <person name="Thon M."/>
            <person name="De Vries R.P."/>
            <person name="Wiebenga A."/>
            <person name="Yadav J.S."/>
            <person name="Braun E.L."/>
            <person name="Baker S."/>
            <person name="Garre V."/>
            <person name="Horwitz B."/>
            <person name="Torres-Martinez S."/>
            <person name="Idnurm A."/>
            <person name="Herrera-Estrella A."/>
            <person name="Gabaldon T."/>
            <person name="Grigoriev I.V."/>
        </authorList>
    </citation>
    <scope>NUCLEOTIDE SEQUENCE [LARGE SCALE GENOMIC DNA]</scope>
    <source>
        <strain evidence="3 4">CBS 277.49</strain>
    </source>
</reference>
<feature type="transmembrane region" description="Helical" evidence="2">
    <location>
        <begin position="162"/>
        <end position="183"/>
    </location>
</feature>
<accession>A0A162QI68</accession>
<evidence type="ECO:0000256" key="1">
    <source>
        <dbReference type="SAM" id="MobiDB-lite"/>
    </source>
</evidence>
<feature type="compositionally biased region" description="Low complexity" evidence="1">
    <location>
        <begin position="7"/>
        <end position="20"/>
    </location>
</feature>
<keyword evidence="2" id="KW-0812">Transmembrane</keyword>
<evidence type="ECO:0000313" key="4">
    <source>
        <dbReference type="Proteomes" id="UP000077051"/>
    </source>
</evidence>
<sequence length="330" mass="35333">MNTAANAVPTTDAASAPAPAATSNSLEAIANIASQTGTMTSAEEQTTSAAADIAAETSLDTTPTKSSSAIYYPSSTRSFSVTSSTATPMLVLGATECVDDPHAVDGKCNYEYFCNAATHSCVFLLEDNSACYEDFQCASTYCTDHICVPAPEDKQSGQGGKIAGSIIGSVAGAAVLLFGLIRWRKRSQIINRRMNKFQSNHNNEKPAAFYDATTTILPANVNSTAHANTNEYRSTNQENPRLSKYNFLANMLNPEPPMTAPQPAQSQHYASNADHFTIPVAATERGAAALAKQADYNPFRAAMTDSSDPWAQEDYQSLKKPENKTVYSYI</sequence>
<protein>
    <submittedName>
        <fullName evidence="3">Uncharacterized protein</fullName>
    </submittedName>
</protein>
<dbReference type="Proteomes" id="UP000077051">
    <property type="component" value="Unassembled WGS sequence"/>
</dbReference>
<feature type="region of interest" description="Disordered" evidence="1">
    <location>
        <begin position="301"/>
        <end position="330"/>
    </location>
</feature>
<organism evidence="3 4">
    <name type="scientific">Mucor lusitanicus CBS 277.49</name>
    <dbReference type="NCBI Taxonomy" id="747725"/>
    <lineage>
        <taxon>Eukaryota</taxon>
        <taxon>Fungi</taxon>
        <taxon>Fungi incertae sedis</taxon>
        <taxon>Mucoromycota</taxon>
        <taxon>Mucoromycotina</taxon>
        <taxon>Mucoromycetes</taxon>
        <taxon>Mucorales</taxon>
        <taxon>Mucorineae</taxon>
        <taxon>Mucoraceae</taxon>
        <taxon>Mucor</taxon>
    </lineage>
</organism>
<feature type="region of interest" description="Disordered" evidence="1">
    <location>
        <begin position="1"/>
        <end position="20"/>
    </location>
</feature>
<evidence type="ECO:0000256" key="2">
    <source>
        <dbReference type="SAM" id="Phobius"/>
    </source>
</evidence>
<dbReference type="AlphaFoldDB" id="A0A162QI68"/>
<dbReference type="EMBL" id="AMYB01000005">
    <property type="protein sequence ID" value="OAD02250.1"/>
    <property type="molecule type" value="Genomic_DNA"/>
</dbReference>
<dbReference type="OrthoDB" id="2287669at2759"/>